<sequence length="333" mass="36478">MQTKRLTFLVLLGLAGHTLAANEKPFEPDMVAIKAGQFTMGSSNWKSTSPEHTVSVKAFKMGKYEVTVKEFAQFVNAVNYKAPRQCIQMAGNPWFASMAGSWNANTLSRSRFEPVTCIGPRDADAYITWLAKETGKKYRLPTEAEWEYAHRAGSTRKYPFGNNEELACRYGNIADRSAEAAFKRDYDGLDSKSHVGVAPCDDKSDYASIVGMYEPNAFGLYDTLGNISEFVQDCMKPDYTAAPADGSAVIEAKCASRATRGGNWHWEGWAAYRRAGTPIDFAGVLEGFRVALDVDGAADGALKSAPSAFAIELAAEQQKEREKRSKRAAIPAS</sequence>
<keyword evidence="1" id="KW-0732">Signal</keyword>
<gene>
    <name evidence="3" type="ORF">CR105_17810</name>
</gene>
<dbReference type="AlphaFoldDB" id="A0A2G8TC34"/>
<keyword evidence="4" id="KW-1185">Reference proteome</keyword>
<accession>A0A2G8TC34</accession>
<evidence type="ECO:0000313" key="3">
    <source>
        <dbReference type="EMBL" id="PIL43617.1"/>
    </source>
</evidence>
<dbReference type="Pfam" id="PF03781">
    <property type="entry name" value="FGE-sulfatase"/>
    <property type="match status" value="1"/>
</dbReference>
<evidence type="ECO:0000259" key="2">
    <source>
        <dbReference type="Pfam" id="PF03781"/>
    </source>
</evidence>
<reference evidence="3 4" key="1">
    <citation type="submission" date="2017-10" db="EMBL/GenBank/DDBJ databases">
        <title>Massilia psychrophilum sp. nov., a novel purple-pigmented bacterium isolated from Tianshan glacier, Xinjiang Municipality, China.</title>
        <authorList>
            <person name="Wang H."/>
        </authorList>
    </citation>
    <scope>NUCLEOTIDE SEQUENCE [LARGE SCALE GENOMIC DNA]</scope>
    <source>
        <strain evidence="3 4">JCM 30074</strain>
    </source>
</reference>
<name>A0A2G8TC34_9BURK</name>
<evidence type="ECO:0000313" key="4">
    <source>
        <dbReference type="Proteomes" id="UP000230390"/>
    </source>
</evidence>
<dbReference type="Proteomes" id="UP000230390">
    <property type="component" value="Unassembled WGS sequence"/>
</dbReference>
<dbReference type="GO" id="GO:0120147">
    <property type="term" value="F:formylglycine-generating oxidase activity"/>
    <property type="evidence" value="ECO:0007669"/>
    <property type="project" value="TreeGrafter"/>
</dbReference>
<proteinExistence type="predicted"/>
<feature type="signal peptide" evidence="1">
    <location>
        <begin position="1"/>
        <end position="20"/>
    </location>
</feature>
<dbReference type="InterPro" id="IPR005532">
    <property type="entry name" value="SUMF_dom"/>
</dbReference>
<dbReference type="EMBL" id="PDOC01000012">
    <property type="protein sequence ID" value="PIL43617.1"/>
    <property type="molecule type" value="Genomic_DNA"/>
</dbReference>
<dbReference type="RefSeq" id="WP_099790627.1">
    <property type="nucleotide sequence ID" value="NZ_JBHLYV010000099.1"/>
</dbReference>
<dbReference type="PANTHER" id="PTHR23150:SF19">
    <property type="entry name" value="FORMYLGLYCINE-GENERATING ENZYME"/>
    <property type="match status" value="1"/>
</dbReference>
<dbReference type="InterPro" id="IPR042095">
    <property type="entry name" value="SUMF_sf"/>
</dbReference>
<evidence type="ECO:0000256" key="1">
    <source>
        <dbReference type="SAM" id="SignalP"/>
    </source>
</evidence>
<feature type="domain" description="Sulfatase-modifying factor enzyme-like" evidence="2">
    <location>
        <begin position="27"/>
        <end position="291"/>
    </location>
</feature>
<dbReference type="OrthoDB" id="9768004at2"/>
<organism evidence="3 4">
    <name type="scientific">Massilia eurypsychrophila</name>
    <dbReference type="NCBI Taxonomy" id="1485217"/>
    <lineage>
        <taxon>Bacteria</taxon>
        <taxon>Pseudomonadati</taxon>
        <taxon>Pseudomonadota</taxon>
        <taxon>Betaproteobacteria</taxon>
        <taxon>Burkholderiales</taxon>
        <taxon>Oxalobacteraceae</taxon>
        <taxon>Telluria group</taxon>
        <taxon>Massilia</taxon>
    </lineage>
</organism>
<protein>
    <submittedName>
        <fullName evidence="3">Sulphatase-modifying factor 1</fullName>
    </submittedName>
</protein>
<dbReference type="InterPro" id="IPR016187">
    <property type="entry name" value="CTDL_fold"/>
</dbReference>
<dbReference type="InterPro" id="IPR051043">
    <property type="entry name" value="Sulfatase_Mod_Factor_Kinase"/>
</dbReference>
<feature type="chain" id="PRO_5013728669" evidence="1">
    <location>
        <begin position="21"/>
        <end position="333"/>
    </location>
</feature>
<dbReference type="PANTHER" id="PTHR23150">
    <property type="entry name" value="SULFATASE MODIFYING FACTOR 1, 2"/>
    <property type="match status" value="1"/>
</dbReference>
<comment type="caution">
    <text evidence="3">The sequence shown here is derived from an EMBL/GenBank/DDBJ whole genome shotgun (WGS) entry which is preliminary data.</text>
</comment>
<dbReference type="SUPFAM" id="SSF56436">
    <property type="entry name" value="C-type lectin-like"/>
    <property type="match status" value="1"/>
</dbReference>
<dbReference type="Gene3D" id="3.90.1580.10">
    <property type="entry name" value="paralog of FGE (formylglycine-generating enzyme)"/>
    <property type="match status" value="1"/>
</dbReference>